<dbReference type="Proteomes" id="UP000001982">
    <property type="component" value="Chromosome"/>
</dbReference>
<proteinExistence type="predicted"/>
<evidence type="ECO:0000313" key="2">
    <source>
        <dbReference type="EMBL" id="ABE56223.1"/>
    </source>
</evidence>
<evidence type="ECO:0000256" key="1">
    <source>
        <dbReference type="SAM" id="Phobius"/>
    </source>
</evidence>
<accession>Q12K03</accession>
<dbReference type="EMBL" id="CP000302">
    <property type="protein sequence ID" value="ABE56223.1"/>
    <property type="molecule type" value="Genomic_DNA"/>
</dbReference>
<keyword evidence="1" id="KW-0472">Membrane</keyword>
<dbReference type="AlphaFoldDB" id="Q12K03"/>
<dbReference type="HOGENOM" id="CLU_1991156_0_0_6"/>
<feature type="transmembrane region" description="Helical" evidence="1">
    <location>
        <begin position="41"/>
        <end position="61"/>
    </location>
</feature>
<sequence>MNLKNPYRNAELLEPFFFVKIAGIPVFSMQFTLYFVFLSDVVGVGVFAVIFLLTFISGEELKLLRYDDEFKQNFFLVYALTGMYSLLMGWFDFFGAMLLLIVVDVLWSVNIYQVYKKVYCEVNEK</sequence>
<organism evidence="2 3">
    <name type="scientific">Shewanella denitrificans (strain OS217 / ATCC BAA-1090 / DSM 15013)</name>
    <dbReference type="NCBI Taxonomy" id="318161"/>
    <lineage>
        <taxon>Bacteria</taxon>
        <taxon>Pseudomonadati</taxon>
        <taxon>Pseudomonadota</taxon>
        <taxon>Gammaproteobacteria</taxon>
        <taxon>Alteromonadales</taxon>
        <taxon>Shewanellaceae</taxon>
        <taxon>Shewanella</taxon>
    </lineage>
</organism>
<feature type="transmembrane region" description="Helical" evidence="1">
    <location>
        <begin position="97"/>
        <end position="115"/>
    </location>
</feature>
<evidence type="ECO:0000313" key="3">
    <source>
        <dbReference type="Proteomes" id="UP000001982"/>
    </source>
</evidence>
<keyword evidence="1" id="KW-0812">Transmembrane</keyword>
<reference evidence="2 3" key="1">
    <citation type="submission" date="2006-03" db="EMBL/GenBank/DDBJ databases">
        <title>Complete sequence of Shewanella denitrificans OS217.</title>
        <authorList>
            <consortium name="US DOE Joint Genome Institute"/>
            <person name="Copeland A."/>
            <person name="Lucas S."/>
            <person name="Lapidus A."/>
            <person name="Barry K."/>
            <person name="Detter J.C."/>
            <person name="Glavina del Rio T."/>
            <person name="Hammon N."/>
            <person name="Israni S."/>
            <person name="Dalin E."/>
            <person name="Tice H."/>
            <person name="Pitluck S."/>
            <person name="Brettin T."/>
            <person name="Bruce D."/>
            <person name="Han C."/>
            <person name="Tapia R."/>
            <person name="Gilna P."/>
            <person name="Kiss H."/>
            <person name="Schmutz J."/>
            <person name="Larimer F."/>
            <person name="Land M."/>
            <person name="Hauser L."/>
            <person name="Kyrpides N."/>
            <person name="Lykidis A."/>
            <person name="Richardson P."/>
        </authorList>
    </citation>
    <scope>NUCLEOTIDE SEQUENCE [LARGE SCALE GENOMIC DNA]</scope>
    <source>
        <strain evidence="3">OS217 / ATCC BAA-1090 / DSM 15013</strain>
    </source>
</reference>
<protein>
    <submittedName>
        <fullName evidence="2">Uncharacterized protein</fullName>
    </submittedName>
</protein>
<keyword evidence="3" id="KW-1185">Reference proteome</keyword>
<gene>
    <name evidence="2" type="ordered locus">Sden_2945</name>
</gene>
<keyword evidence="1" id="KW-1133">Transmembrane helix</keyword>
<dbReference type="KEGG" id="sdn:Sden_2945"/>
<name>Q12K03_SHEDO</name>